<gene>
    <name evidence="6" type="ORF">SAE01_09580</name>
</gene>
<dbReference type="Gene3D" id="3.20.20.70">
    <property type="entry name" value="Aldolase class I"/>
    <property type="match status" value="1"/>
</dbReference>
<proteinExistence type="inferred from homology"/>
<dbReference type="AlphaFoldDB" id="A0A512B929"/>
<dbReference type="PANTHER" id="PTHR30246:SF1">
    <property type="entry name" value="2-DEHYDRO-3-DEOXY-6-PHOSPHOGALACTONATE ALDOLASE-RELATED"/>
    <property type="match status" value="1"/>
</dbReference>
<comment type="similarity">
    <text evidence="2">Belongs to the KHG/KDPG aldolase family.</text>
</comment>
<comment type="caution">
    <text evidence="6">The sequence shown here is derived from an EMBL/GenBank/DDBJ whole genome shotgun (WGS) entry which is preliminary data.</text>
</comment>
<organism evidence="6 7">
    <name type="scientific">Segetibacter aerophilus</name>
    <dbReference type="NCBI Taxonomy" id="670293"/>
    <lineage>
        <taxon>Bacteria</taxon>
        <taxon>Pseudomonadati</taxon>
        <taxon>Bacteroidota</taxon>
        <taxon>Chitinophagia</taxon>
        <taxon>Chitinophagales</taxon>
        <taxon>Chitinophagaceae</taxon>
        <taxon>Segetibacter</taxon>
    </lineage>
</organism>
<dbReference type="InterPro" id="IPR013785">
    <property type="entry name" value="Aldolase_TIM"/>
</dbReference>
<evidence type="ECO:0000256" key="4">
    <source>
        <dbReference type="ARBA" id="ARBA00023239"/>
    </source>
</evidence>
<evidence type="ECO:0000256" key="2">
    <source>
        <dbReference type="ARBA" id="ARBA00006906"/>
    </source>
</evidence>
<name>A0A512B929_9BACT</name>
<evidence type="ECO:0000256" key="1">
    <source>
        <dbReference type="ARBA" id="ARBA00004761"/>
    </source>
</evidence>
<dbReference type="PANTHER" id="PTHR30246">
    <property type="entry name" value="2-KETO-3-DEOXY-6-PHOSPHOGLUCONATE ALDOLASE"/>
    <property type="match status" value="1"/>
</dbReference>
<evidence type="ECO:0000256" key="3">
    <source>
        <dbReference type="ARBA" id="ARBA00011233"/>
    </source>
</evidence>
<evidence type="ECO:0000256" key="5">
    <source>
        <dbReference type="ARBA" id="ARBA00023277"/>
    </source>
</evidence>
<comment type="subunit">
    <text evidence="3">Homotrimer.</text>
</comment>
<keyword evidence="7" id="KW-1185">Reference proteome</keyword>
<dbReference type="CDD" id="cd00452">
    <property type="entry name" value="KDPG_aldolase"/>
    <property type="match status" value="1"/>
</dbReference>
<accession>A0A512B929</accession>
<dbReference type="GO" id="GO:0016829">
    <property type="term" value="F:lyase activity"/>
    <property type="evidence" value="ECO:0007669"/>
    <property type="project" value="UniProtKB-KW"/>
</dbReference>
<comment type="pathway">
    <text evidence="1">Carbohydrate acid metabolism.</text>
</comment>
<dbReference type="SUPFAM" id="SSF51569">
    <property type="entry name" value="Aldolase"/>
    <property type="match status" value="1"/>
</dbReference>
<dbReference type="Pfam" id="PF01081">
    <property type="entry name" value="Aldolase"/>
    <property type="match status" value="1"/>
</dbReference>
<sequence length="225" mass="24465">MNNKSKIVNNNMSQQTTIQTVLDYPLVPVFYNSSADVSFGVFNACYSGGIRTFEFTNRGVNALETFKLLKSHLPNYPGYIIGAGTVLKDADAEAFIEAGASFIVSPCFIETVSDVCYQNKIPYMPGCMTVKEVFYATEAGCEVIKVFPGEVLGTSFVKAVKAVLPNVKLMITGGVSPTRESIRSWFDAGASAVGLGSQLFKADLLERGNYKAFEESVADCFGYLR</sequence>
<dbReference type="InterPro" id="IPR000887">
    <property type="entry name" value="Aldlse_KDPG_KHG"/>
</dbReference>
<keyword evidence="4" id="KW-0456">Lyase</keyword>
<dbReference type="EMBL" id="BJYT01000002">
    <property type="protein sequence ID" value="GEO08462.1"/>
    <property type="molecule type" value="Genomic_DNA"/>
</dbReference>
<reference evidence="6 7" key="1">
    <citation type="submission" date="2019-07" db="EMBL/GenBank/DDBJ databases">
        <title>Whole genome shotgun sequence of Segetibacter aerophilus NBRC 106135.</title>
        <authorList>
            <person name="Hosoyama A."/>
            <person name="Uohara A."/>
            <person name="Ohji S."/>
            <person name="Ichikawa N."/>
        </authorList>
    </citation>
    <scope>NUCLEOTIDE SEQUENCE [LARGE SCALE GENOMIC DNA]</scope>
    <source>
        <strain evidence="6 7">NBRC 106135</strain>
    </source>
</reference>
<evidence type="ECO:0000313" key="6">
    <source>
        <dbReference type="EMBL" id="GEO08462.1"/>
    </source>
</evidence>
<dbReference type="Proteomes" id="UP000321513">
    <property type="component" value="Unassembled WGS sequence"/>
</dbReference>
<evidence type="ECO:0000313" key="7">
    <source>
        <dbReference type="Proteomes" id="UP000321513"/>
    </source>
</evidence>
<protein>
    <submittedName>
        <fullName evidence="6">Bifunctional 4-hydroxy-2-oxoglutarate aldolase/2-dehydro-3-deoxy-phosphogluconate aldolase</fullName>
    </submittedName>
</protein>
<keyword evidence="5" id="KW-0119">Carbohydrate metabolism</keyword>